<dbReference type="PANTHER" id="PTHR43685">
    <property type="entry name" value="GLYCOSYLTRANSFERASE"/>
    <property type="match status" value="1"/>
</dbReference>
<evidence type="ECO:0000256" key="1">
    <source>
        <dbReference type="SAM" id="Phobius"/>
    </source>
</evidence>
<dbReference type="InterPro" id="IPR050834">
    <property type="entry name" value="Glycosyltransf_2"/>
</dbReference>
<keyword evidence="1" id="KW-0812">Transmembrane</keyword>
<dbReference type="PANTHER" id="PTHR43685:SF2">
    <property type="entry name" value="GLYCOSYLTRANSFERASE 2-LIKE DOMAIN-CONTAINING PROTEIN"/>
    <property type="match status" value="1"/>
</dbReference>
<dbReference type="RefSeq" id="WP_425490294.1">
    <property type="nucleotide sequence ID" value="NZ_JACCAA010000001.1"/>
</dbReference>
<name>A0A7Y9UPT2_9ACTN</name>
<feature type="transmembrane region" description="Helical" evidence="1">
    <location>
        <begin position="288"/>
        <end position="309"/>
    </location>
</feature>
<gene>
    <name evidence="3" type="ORF">BJ980_001495</name>
</gene>
<dbReference type="AlphaFoldDB" id="A0A7Y9UPT2"/>
<accession>A0A7Y9UPT2</accession>
<dbReference type="InterPro" id="IPR001173">
    <property type="entry name" value="Glyco_trans_2-like"/>
</dbReference>
<dbReference type="InterPro" id="IPR029044">
    <property type="entry name" value="Nucleotide-diphossugar_trans"/>
</dbReference>
<dbReference type="SUPFAM" id="SSF53448">
    <property type="entry name" value="Nucleotide-diphospho-sugar transferases"/>
    <property type="match status" value="1"/>
</dbReference>
<dbReference type="CDD" id="cd02525">
    <property type="entry name" value="Succinoglycan_BP_ExoA"/>
    <property type="match status" value="1"/>
</dbReference>
<dbReference type="Proteomes" id="UP000540656">
    <property type="component" value="Unassembled WGS sequence"/>
</dbReference>
<feature type="transmembrane region" description="Helical" evidence="1">
    <location>
        <begin position="321"/>
        <end position="338"/>
    </location>
</feature>
<reference evidence="3 4" key="1">
    <citation type="submission" date="2020-07" db="EMBL/GenBank/DDBJ databases">
        <title>Sequencing the genomes of 1000 actinobacteria strains.</title>
        <authorList>
            <person name="Klenk H.-P."/>
        </authorList>
    </citation>
    <scope>NUCLEOTIDE SEQUENCE [LARGE SCALE GENOMIC DNA]</scope>
    <source>
        <strain evidence="3 4">DSM 23819</strain>
    </source>
</reference>
<organism evidence="3 4">
    <name type="scientific">Nocardioides daedukensis</name>
    <dbReference type="NCBI Taxonomy" id="634462"/>
    <lineage>
        <taxon>Bacteria</taxon>
        <taxon>Bacillati</taxon>
        <taxon>Actinomycetota</taxon>
        <taxon>Actinomycetes</taxon>
        <taxon>Propionibacteriales</taxon>
        <taxon>Nocardioidaceae</taxon>
        <taxon>Nocardioides</taxon>
    </lineage>
</organism>
<evidence type="ECO:0000313" key="3">
    <source>
        <dbReference type="EMBL" id="NYG58572.1"/>
    </source>
</evidence>
<dbReference type="GO" id="GO:0016740">
    <property type="term" value="F:transferase activity"/>
    <property type="evidence" value="ECO:0007669"/>
    <property type="project" value="UniProtKB-KW"/>
</dbReference>
<dbReference type="EMBL" id="JACCAA010000001">
    <property type="protein sequence ID" value="NYG58572.1"/>
    <property type="molecule type" value="Genomic_DNA"/>
</dbReference>
<dbReference type="Gene3D" id="3.90.550.10">
    <property type="entry name" value="Spore Coat Polysaccharide Biosynthesis Protein SpsA, Chain A"/>
    <property type="match status" value="1"/>
</dbReference>
<keyword evidence="4" id="KW-1185">Reference proteome</keyword>
<comment type="caution">
    <text evidence="3">The sequence shown here is derived from an EMBL/GenBank/DDBJ whole genome shotgun (WGS) entry which is preliminary data.</text>
</comment>
<dbReference type="Pfam" id="PF00535">
    <property type="entry name" value="Glycos_transf_2"/>
    <property type="match status" value="1"/>
</dbReference>
<keyword evidence="1" id="KW-1133">Transmembrane helix</keyword>
<sequence length="347" mass="37171">MTSSSPSSSATATPVSVVMPVLNEELYLEESVRRVLDQDYPGQWELILAIGPSKDRTQEIADRLAAEDSRITLVANPTGFTPNALNAALAVARHDYIVRVDAHGFLPERYVERVVALLDETGAANVGGLMAVEGDTPFGEAVASAMSSPLGIGGAKFHTGGEPGPALTVYLGSFRRSVLEEVGGFDEHYRRAQDWQLNYRIRKAGHEVWFDPTLAVTYRPRRDFKALARQFFGSGQWRRQIVAEHPDTASFRYLAPPVVTALVAGGVAAGAMGVLGSVAGVRGARVGLLGFVVPAGYGAGVVAASAVLARQDNLSPQARRVLPGVIATMHLAWGWGFLRGIPKSLRR</sequence>
<proteinExistence type="predicted"/>
<evidence type="ECO:0000259" key="2">
    <source>
        <dbReference type="Pfam" id="PF00535"/>
    </source>
</evidence>
<feature type="domain" description="Glycosyltransferase 2-like" evidence="2">
    <location>
        <begin position="16"/>
        <end position="182"/>
    </location>
</feature>
<feature type="transmembrane region" description="Helical" evidence="1">
    <location>
        <begin position="258"/>
        <end position="281"/>
    </location>
</feature>
<protein>
    <submittedName>
        <fullName evidence="3">Glycosyltransferase involved in cell wall biosynthesis</fullName>
    </submittedName>
</protein>
<evidence type="ECO:0000313" key="4">
    <source>
        <dbReference type="Proteomes" id="UP000540656"/>
    </source>
</evidence>
<keyword evidence="1" id="KW-0472">Membrane</keyword>
<keyword evidence="3" id="KW-0808">Transferase</keyword>